<dbReference type="Proteomes" id="UP000253805">
    <property type="component" value="Unassembled WGS sequence"/>
</dbReference>
<feature type="domain" description="Fido" evidence="5">
    <location>
        <begin position="100"/>
        <end position="259"/>
    </location>
</feature>
<keyword evidence="2" id="KW-0547">Nucleotide-binding</keyword>
<proteinExistence type="predicted"/>
<evidence type="ECO:0000256" key="4">
    <source>
        <dbReference type="SAM" id="MobiDB-lite"/>
    </source>
</evidence>
<dbReference type="Gene3D" id="1.10.3290.10">
    <property type="entry name" value="Fido-like domain"/>
    <property type="match status" value="1"/>
</dbReference>
<gene>
    <name evidence="6" type="ORF">C1850_01070</name>
</gene>
<dbReference type="PANTHER" id="PTHR13504:SF38">
    <property type="entry name" value="FIDO DOMAIN-CONTAINING PROTEIN"/>
    <property type="match status" value="1"/>
</dbReference>
<feature type="binding site" evidence="2">
    <location>
        <begin position="190"/>
        <end position="197"/>
    </location>
    <ligand>
        <name>ATP</name>
        <dbReference type="ChEBI" id="CHEBI:30616"/>
    </ligand>
</feature>
<dbReference type="InterPro" id="IPR003812">
    <property type="entry name" value="Fido"/>
</dbReference>
<dbReference type="GO" id="GO:0005524">
    <property type="term" value="F:ATP binding"/>
    <property type="evidence" value="ECO:0007669"/>
    <property type="project" value="UniProtKB-KW"/>
</dbReference>
<dbReference type="AlphaFoldDB" id="A0A369P7Q5"/>
<dbReference type="PANTHER" id="PTHR13504">
    <property type="entry name" value="FIDO DOMAIN-CONTAINING PROTEIN DDB_G0283145"/>
    <property type="match status" value="1"/>
</dbReference>
<evidence type="ECO:0000256" key="3">
    <source>
        <dbReference type="PIRSR" id="PIRSR640198-3"/>
    </source>
</evidence>
<protein>
    <submittedName>
        <fullName evidence="6">Fic family protein</fullName>
    </submittedName>
</protein>
<dbReference type="InterPro" id="IPR036597">
    <property type="entry name" value="Fido-like_dom_sf"/>
</dbReference>
<dbReference type="InterPro" id="IPR040198">
    <property type="entry name" value="Fido_containing"/>
</dbReference>
<dbReference type="RefSeq" id="WP_114548266.1">
    <property type="nucleotide sequence ID" value="NZ_PPUT01000001.1"/>
</dbReference>
<evidence type="ECO:0000256" key="2">
    <source>
        <dbReference type="PIRSR" id="PIRSR640198-2"/>
    </source>
</evidence>
<evidence type="ECO:0000313" key="6">
    <source>
        <dbReference type="EMBL" id="RDC47066.1"/>
    </source>
</evidence>
<feature type="active site" evidence="1">
    <location>
        <position position="186"/>
    </location>
</feature>
<comment type="caution">
    <text evidence="6">The sequence shown here is derived from an EMBL/GenBank/DDBJ whole genome shotgun (WGS) entry which is preliminary data.</text>
</comment>
<dbReference type="SUPFAM" id="SSF140931">
    <property type="entry name" value="Fic-like"/>
    <property type="match status" value="1"/>
</dbReference>
<feature type="region of interest" description="Disordered" evidence="4">
    <location>
        <begin position="26"/>
        <end position="56"/>
    </location>
</feature>
<keyword evidence="2" id="KW-0067">ATP-binding</keyword>
<accession>A0A369P7Q5</accession>
<name>A0A369P7Q5_9ACTN</name>
<evidence type="ECO:0000256" key="1">
    <source>
        <dbReference type="PIRSR" id="PIRSR640198-1"/>
    </source>
</evidence>
<dbReference type="EMBL" id="PPUT01000001">
    <property type="protein sequence ID" value="RDC47066.1"/>
    <property type="molecule type" value="Genomic_DNA"/>
</dbReference>
<organism evidence="6 7">
    <name type="scientific">Adlercreutzia equolifaciens subsp. celatus</name>
    <dbReference type="NCBI Taxonomy" id="394340"/>
    <lineage>
        <taxon>Bacteria</taxon>
        <taxon>Bacillati</taxon>
        <taxon>Actinomycetota</taxon>
        <taxon>Coriobacteriia</taxon>
        <taxon>Eggerthellales</taxon>
        <taxon>Eggerthellaceae</taxon>
        <taxon>Adlercreutzia</taxon>
    </lineage>
</organism>
<feature type="site" description="Important for autoinhibition of adenylyltransferase activity" evidence="3">
    <location>
        <position position="53"/>
    </location>
</feature>
<dbReference type="PROSITE" id="PS51459">
    <property type="entry name" value="FIDO"/>
    <property type="match status" value="1"/>
</dbReference>
<sequence length="352" mass="39486">MISVSLTTPMLNSILAIEQCKTTFQGDRVPPRMSSRMRKNSRKKSSYASTKIEGNPLTEEQAEQALEDVHRHFLKPEEEVRNYYAALQIMEERLKQEASLSLELLLEIQRTVVAGSSAEKIGLRGPMPPGVLFAVYDSVTGVPDYIPPEASEVPALLDELFAYVEGSDDHPLVKAGVIHYQIATIHPFEDGNGRTARLMSGYYLDLCGYGFGGMGSLEEYFAYGVDEYYSSLQMGLPALYYSGRENPPHPEIWMEYFLRMVQLYAQKTSELVNEAASSQLNASLSHLSPKERAFYEHLLDEGVEEFAPIDAARAFGVTNRTVINWSAALAEVGLLEPQLVKQRIRSYRVVRL</sequence>
<evidence type="ECO:0000259" key="5">
    <source>
        <dbReference type="PROSITE" id="PS51459"/>
    </source>
</evidence>
<dbReference type="Pfam" id="PF02661">
    <property type="entry name" value="Fic"/>
    <property type="match status" value="1"/>
</dbReference>
<feature type="compositionally biased region" description="Basic residues" evidence="4">
    <location>
        <begin position="35"/>
        <end position="45"/>
    </location>
</feature>
<evidence type="ECO:0000313" key="7">
    <source>
        <dbReference type="Proteomes" id="UP000253805"/>
    </source>
</evidence>
<reference evidence="6 7" key="1">
    <citation type="journal article" date="2018" name="Elife">
        <title>Discovery and characterization of a prevalent human gut bacterial enzyme sufficient for the inactivation of a family of plant toxins.</title>
        <authorList>
            <person name="Koppel N."/>
            <person name="Bisanz J.E."/>
            <person name="Pandelia M.E."/>
            <person name="Turnbaugh P.J."/>
            <person name="Balskus E.P."/>
        </authorList>
    </citation>
    <scope>NUCLEOTIDE SEQUENCE [LARGE SCALE GENOMIC DNA]</scope>
    <source>
        <strain evidence="6 7">OB21 GAM 11</strain>
    </source>
</reference>